<name>A0A1Y2HX39_9FUNG</name>
<sequence>MSTASNHRPSSPVTAELGSPVADATLTNNLSFHALWSIDISRQRLSQLTSTLPDGSPAPSPFPPVMGYLNMSNNHLGITAIVTGLEGVKAILHLNIIGNPAMRGFGIQQNIALLPQHRDHSLSNPVATFSGGSPLSLSEARDVLVASLPSVWCLNFAFIDPETDKRASSTIGKCHLGHLLPRFSRFTGHILGGSQGRASPQVVNPWGKKLVDSIPKALDYDWRSCFWQLRALAKDVDGEVLEDGMDRSDVGALGSWADFPIDNSAAGLMLSTSLMFILDPWVSKELARACLPNVWEVLAKSSPGRKLPPWSTLLATASVQVFKVVAILLGVLANDACTCKCQSKFG</sequence>
<evidence type="ECO:0000313" key="1">
    <source>
        <dbReference type="EMBL" id="ORZ39069.1"/>
    </source>
</evidence>
<evidence type="ECO:0000313" key="2">
    <source>
        <dbReference type="Proteomes" id="UP000193411"/>
    </source>
</evidence>
<dbReference type="AlphaFoldDB" id="A0A1Y2HX39"/>
<reference evidence="1 2" key="1">
    <citation type="submission" date="2016-07" db="EMBL/GenBank/DDBJ databases">
        <title>Pervasive Adenine N6-methylation of Active Genes in Fungi.</title>
        <authorList>
            <consortium name="DOE Joint Genome Institute"/>
            <person name="Mondo S.J."/>
            <person name="Dannebaum R.O."/>
            <person name="Kuo R.C."/>
            <person name="Labutti K."/>
            <person name="Haridas S."/>
            <person name="Kuo A."/>
            <person name="Salamov A."/>
            <person name="Ahrendt S.R."/>
            <person name="Lipzen A."/>
            <person name="Sullivan W."/>
            <person name="Andreopoulos W.B."/>
            <person name="Clum A."/>
            <person name="Lindquist E."/>
            <person name="Daum C."/>
            <person name="Ramamoorthy G.K."/>
            <person name="Gryganskyi A."/>
            <person name="Culley D."/>
            <person name="Magnuson J.K."/>
            <person name="James T.Y."/>
            <person name="O'Malley M.A."/>
            <person name="Stajich J.E."/>
            <person name="Spatafora J.W."/>
            <person name="Visel A."/>
            <person name="Grigoriev I.V."/>
        </authorList>
    </citation>
    <scope>NUCLEOTIDE SEQUENCE [LARGE SCALE GENOMIC DNA]</scope>
    <source>
        <strain evidence="1 2">PL171</strain>
    </source>
</reference>
<dbReference type="EMBL" id="MCFL01000006">
    <property type="protein sequence ID" value="ORZ39069.1"/>
    <property type="molecule type" value="Genomic_DNA"/>
</dbReference>
<gene>
    <name evidence="1" type="ORF">BCR44DRAFT_1267252</name>
</gene>
<organism evidence="1 2">
    <name type="scientific">Catenaria anguillulae PL171</name>
    <dbReference type="NCBI Taxonomy" id="765915"/>
    <lineage>
        <taxon>Eukaryota</taxon>
        <taxon>Fungi</taxon>
        <taxon>Fungi incertae sedis</taxon>
        <taxon>Blastocladiomycota</taxon>
        <taxon>Blastocladiomycetes</taxon>
        <taxon>Blastocladiales</taxon>
        <taxon>Catenariaceae</taxon>
        <taxon>Catenaria</taxon>
    </lineage>
</organism>
<accession>A0A1Y2HX39</accession>
<protein>
    <submittedName>
        <fullName evidence="1">Uncharacterized protein</fullName>
    </submittedName>
</protein>
<proteinExistence type="predicted"/>
<dbReference type="Proteomes" id="UP000193411">
    <property type="component" value="Unassembled WGS sequence"/>
</dbReference>
<keyword evidence="2" id="KW-1185">Reference proteome</keyword>
<dbReference type="OrthoDB" id="5581341at2759"/>
<comment type="caution">
    <text evidence="1">The sequence shown here is derived from an EMBL/GenBank/DDBJ whole genome shotgun (WGS) entry which is preliminary data.</text>
</comment>